<feature type="transmembrane region" description="Helical" evidence="9">
    <location>
        <begin position="1035"/>
        <end position="1063"/>
    </location>
</feature>
<keyword evidence="5 9" id="KW-0653">Protein transport</keyword>
<comment type="similarity">
    <text evidence="10">Belongs to the SecD/SecF family. SecF subfamily.</text>
</comment>
<dbReference type="Gene3D" id="3.30.1360.200">
    <property type="match status" value="1"/>
</dbReference>
<comment type="subcellular location">
    <subcellularLocation>
        <location evidence="1 9">Cell membrane</location>
        <topology evidence="1 9">Multi-pass membrane protein</topology>
    </subcellularLocation>
</comment>
<dbReference type="HAMAP" id="MF_01464_B">
    <property type="entry name" value="SecF_B"/>
    <property type="match status" value="1"/>
</dbReference>
<reference evidence="13 14" key="1">
    <citation type="submission" date="2019-02" db="EMBL/GenBank/DDBJ databases">
        <title>Deep-cultivation of Planctomycetes and their phenomic and genomic characterization uncovers novel biology.</title>
        <authorList>
            <person name="Wiegand S."/>
            <person name="Jogler M."/>
            <person name="Boedeker C."/>
            <person name="Pinto D."/>
            <person name="Vollmers J."/>
            <person name="Rivas-Marin E."/>
            <person name="Kohn T."/>
            <person name="Peeters S.H."/>
            <person name="Heuer A."/>
            <person name="Rast P."/>
            <person name="Oberbeckmann S."/>
            <person name="Bunk B."/>
            <person name="Jeske O."/>
            <person name="Meyerdierks A."/>
            <person name="Storesund J.E."/>
            <person name="Kallscheuer N."/>
            <person name="Luecker S."/>
            <person name="Lage O.M."/>
            <person name="Pohl T."/>
            <person name="Merkel B.J."/>
            <person name="Hornburger P."/>
            <person name="Mueller R.-W."/>
            <person name="Bruemmer F."/>
            <person name="Labrenz M."/>
            <person name="Spormann A.M."/>
            <person name="Op Den Camp H."/>
            <person name="Overmann J."/>
            <person name="Amann R."/>
            <person name="Jetten M.S.M."/>
            <person name="Mascher T."/>
            <person name="Medema M.H."/>
            <person name="Devos D.P."/>
            <person name="Kaster A.-K."/>
            <person name="Ovreas L."/>
            <person name="Rohde M."/>
            <person name="Galperin M.Y."/>
            <person name="Jogler C."/>
        </authorList>
    </citation>
    <scope>NUCLEOTIDE SEQUENCE [LARGE SCALE GENOMIC DNA]</scope>
    <source>
        <strain evidence="13 14">Poly51</strain>
    </source>
</reference>
<feature type="transmembrane region" description="Helical" evidence="9">
    <location>
        <begin position="892"/>
        <end position="913"/>
    </location>
</feature>
<comment type="subunit">
    <text evidence="10">Forms a complex with SecD. Part of the essential Sec protein translocation apparatus which comprises SecA, SecYEG and auxiliary proteins SecDF. Other proteins may also be involved.</text>
</comment>
<evidence type="ECO:0000256" key="7">
    <source>
        <dbReference type="ARBA" id="ARBA00023010"/>
    </source>
</evidence>
<dbReference type="NCBIfam" id="TIGR00966">
    <property type="entry name" value="transloc_SecF"/>
    <property type="match status" value="1"/>
</dbReference>
<evidence type="ECO:0000256" key="3">
    <source>
        <dbReference type="ARBA" id="ARBA00022475"/>
    </source>
</evidence>
<comment type="caution">
    <text evidence="13">The sequence shown here is derived from an EMBL/GenBank/DDBJ whole genome shotgun (WGS) entry which is preliminary data.</text>
</comment>
<evidence type="ECO:0000256" key="5">
    <source>
        <dbReference type="ARBA" id="ARBA00022927"/>
    </source>
</evidence>
<gene>
    <name evidence="10" type="primary">secF</name>
    <name evidence="9" type="synonym">secD</name>
    <name evidence="13" type="ORF">Poly51_07040</name>
</gene>
<evidence type="ECO:0000313" key="13">
    <source>
        <dbReference type="EMBL" id="TWU60428.1"/>
    </source>
</evidence>
<evidence type="ECO:0000256" key="1">
    <source>
        <dbReference type="ARBA" id="ARBA00004651"/>
    </source>
</evidence>
<dbReference type="AlphaFoldDB" id="A0A5C6FG63"/>
<feature type="transmembrane region" description="Helical" evidence="9">
    <location>
        <begin position="451"/>
        <end position="471"/>
    </location>
</feature>
<proteinExistence type="inferred from homology"/>
<keyword evidence="8 9" id="KW-0472">Membrane</keyword>
<feature type="transmembrane region" description="Helical" evidence="9">
    <location>
        <begin position="957"/>
        <end position="976"/>
    </location>
</feature>
<dbReference type="InterPro" id="IPR048634">
    <property type="entry name" value="SecD_SecF_C"/>
</dbReference>
<dbReference type="InterPro" id="IPR054384">
    <property type="entry name" value="SecDF_P1_head"/>
</dbReference>
<dbReference type="GO" id="GO:0005886">
    <property type="term" value="C:plasma membrane"/>
    <property type="evidence" value="ECO:0007669"/>
    <property type="project" value="UniProtKB-SubCell"/>
</dbReference>
<keyword evidence="2 9" id="KW-0813">Transport</keyword>
<evidence type="ECO:0000259" key="11">
    <source>
        <dbReference type="Pfam" id="PF02355"/>
    </source>
</evidence>
<evidence type="ECO:0000256" key="8">
    <source>
        <dbReference type="ARBA" id="ARBA00023136"/>
    </source>
</evidence>
<dbReference type="Gene3D" id="3.30.70.3220">
    <property type="match status" value="1"/>
</dbReference>
<feature type="transmembrane region" description="Helical" evidence="9">
    <location>
        <begin position="550"/>
        <end position="570"/>
    </location>
</feature>
<dbReference type="NCBIfam" id="TIGR01129">
    <property type="entry name" value="secD"/>
    <property type="match status" value="1"/>
</dbReference>
<dbReference type="GO" id="GO:0065002">
    <property type="term" value="P:intracellular protein transmembrane transport"/>
    <property type="evidence" value="ECO:0007669"/>
    <property type="project" value="UniProtKB-UniRule"/>
</dbReference>
<dbReference type="PRINTS" id="PR01755">
    <property type="entry name" value="SECFTRNLCASE"/>
</dbReference>
<dbReference type="HAMAP" id="MF_01463_B">
    <property type="entry name" value="SecD_B"/>
    <property type="match status" value="1"/>
</dbReference>
<feature type="transmembrane region" description="Helical" evidence="9">
    <location>
        <begin position="427"/>
        <end position="446"/>
    </location>
</feature>
<feature type="transmembrane region" description="Helical" evidence="9">
    <location>
        <begin position="920"/>
        <end position="945"/>
    </location>
</feature>
<feature type="transmembrane region" description="Helical" evidence="9">
    <location>
        <begin position="519"/>
        <end position="544"/>
    </location>
</feature>
<protein>
    <recommendedName>
        <fullName evidence="9 10">Multifunctional fusion protein</fullName>
    </recommendedName>
    <domain>
        <recommendedName>
            <fullName evidence="9">Protein translocase subunit SecD</fullName>
        </recommendedName>
    </domain>
    <domain>
        <recommendedName>
            <fullName evidence="10">Protein-export membrane protein SecF</fullName>
        </recommendedName>
    </domain>
</protein>
<dbReference type="SUPFAM" id="SSF82866">
    <property type="entry name" value="Multidrug efflux transporter AcrB transmembrane domain"/>
    <property type="match status" value="2"/>
</dbReference>
<feature type="transmembrane region" description="Helical" evidence="9">
    <location>
        <begin position="82"/>
        <end position="99"/>
    </location>
</feature>
<dbReference type="Pfam" id="PF07549">
    <property type="entry name" value="Sec_GG"/>
    <property type="match status" value="2"/>
</dbReference>
<dbReference type="InterPro" id="IPR055344">
    <property type="entry name" value="SecD_SecF_C_bact"/>
</dbReference>
<feature type="domain" description="Protein export membrane protein SecD/SecF C-terminal" evidence="11">
    <location>
        <begin position="869"/>
        <end position="1064"/>
    </location>
</feature>
<dbReference type="InterPro" id="IPR022813">
    <property type="entry name" value="SecD/SecF_arch_bac"/>
</dbReference>
<evidence type="ECO:0000256" key="6">
    <source>
        <dbReference type="ARBA" id="ARBA00022989"/>
    </source>
</evidence>
<comment type="function">
    <text evidence="9">Part of the Sec protein translocase complex. Interacts with the SecYEG preprotein conducting channel. SecDF uses the proton motive force (PMF) to complete protein translocation after the ATP-dependent function of SecA.</text>
</comment>
<comment type="caution">
    <text evidence="9">Lacks conserved residue(s) required for the propagation of feature annotation.</text>
</comment>
<evidence type="ECO:0000259" key="12">
    <source>
        <dbReference type="Pfam" id="PF22599"/>
    </source>
</evidence>
<dbReference type="Pfam" id="PF22599">
    <property type="entry name" value="SecDF_P1_head"/>
    <property type="match status" value="1"/>
</dbReference>
<dbReference type="GO" id="GO:0006605">
    <property type="term" value="P:protein targeting"/>
    <property type="evidence" value="ECO:0007669"/>
    <property type="project" value="UniProtKB-UniRule"/>
</dbReference>
<feature type="transmembrane region" description="Helical" evidence="9">
    <location>
        <begin position="1011"/>
        <end position="1029"/>
    </location>
</feature>
<dbReference type="GO" id="GO:0043952">
    <property type="term" value="P:protein transport by the Sec complex"/>
    <property type="evidence" value="ECO:0007669"/>
    <property type="project" value="UniProtKB-UniRule"/>
</dbReference>
<sequence length="1073" mass="114632">MTNLVSADSALNFFNLAQTDPATVAAAAEQMASDASNTLNETGISWDQYIAVAVALAVIVLPFVVGNFLAKSLKMPSYGTRFGWILLAIAASGVVLAKSRPGLGVDLRGGTILVYEMDPSKLGKGGDEGMGQVTSEDLLEPLSRRINPSGTQEIVIRPYGEKQIEIIVPEVDQREVDRIKGLVEEAGILRFAILANQSDHSPQINLAIEQASSKDRAARLDELIRDPGLEDESVVAFWANVDREKDNGRLGPLRVDVGDAIVRNPDTGEILNLPPQLRGAESIAAFIDQQGMSGIEALMIVDPLIDITGEDLAFAASTFDEKGSPAVAFNLTDAGSNRFFVLTTNNAPIGQRTRKLGIVLDDNLLSAPSIQSPIRKEGRITGRFTRQEVESLVQILKAGQLPAALTKKPIAENQIDATLGRDTITKGVWAITVSLLMVLVFILIYYRFAGIIACIALIMNLGMILATMVLINQPLTLPGLAGLVLTVGMSVDANVLIFERIREELKKGAASRMAIRNGFAKATVTIVDANLTTLITAIVLYAIGTDQIRGFAVTLILGILFSMFTAIYVSRTLFDLAERRGFLSLNMSDGVNSLRAAVSGEKGLDFMSKGRLTLMCSAVLVALGVVSLFARGESIFDIDFAGGSSVQFRLDKPTKTDAVRDIVRPEMVKVTDKGTEAVPYTVNGVTMDGVEAQTVYKVDSSFDEVDKLKAAIAKAFAADPSVKLVTYNVSITPTGAKPTDQSYFAPSDDNGVMLAVARAQEATDTDGVAETVSAPAASEDIIVNSSAMIELGVEGDAEGGLLNASTLKDSLLAAAKEVGVPMAARSIELTPIGAGSEDWTADSSLTFQKWKVDMPIKAADADKIMESFKTSLDSDPVWISSSSVGASVAGDMIGRAFGALFASLLCIIGYIWFRFQRVIYGFAAVVALIHDVLITLGAIAVSYWLADAFGFLLIDPFKISLTVVAAILTIIGYSLNDTIVVFDRIRETKGKAPRLTSDMINSSINQTLSRTLLTSLTTFIVVILLYAFGGDGIHAFAFSLVIGVIVGTYSSIFIASPILLWLVERGEKKAATA</sequence>
<dbReference type="InterPro" id="IPR022646">
    <property type="entry name" value="SecD/SecF_CS"/>
</dbReference>
<feature type="domain" description="SecDF P1 head subdomain" evidence="12">
    <location>
        <begin position="299"/>
        <end position="403"/>
    </location>
</feature>
<evidence type="ECO:0000256" key="2">
    <source>
        <dbReference type="ARBA" id="ARBA00022448"/>
    </source>
</evidence>
<keyword evidence="7 9" id="KW-0811">Translocation</keyword>
<keyword evidence="14" id="KW-1185">Reference proteome</keyword>
<keyword evidence="6 9" id="KW-1133">Transmembrane helix</keyword>
<feature type="domain" description="Protein export membrane protein SecD/SecF C-terminal" evidence="11">
    <location>
        <begin position="410"/>
        <end position="574"/>
    </location>
</feature>
<keyword evidence="4 9" id="KW-0812">Transmembrane</keyword>
<evidence type="ECO:0000256" key="10">
    <source>
        <dbReference type="HAMAP-Rule" id="MF_01464"/>
    </source>
</evidence>
<evidence type="ECO:0000313" key="14">
    <source>
        <dbReference type="Proteomes" id="UP000318288"/>
    </source>
</evidence>
<dbReference type="InterPro" id="IPR022645">
    <property type="entry name" value="SecD/SecF_bac"/>
</dbReference>
<dbReference type="GO" id="GO:0015450">
    <property type="term" value="F:protein-transporting ATPase activity"/>
    <property type="evidence" value="ECO:0007669"/>
    <property type="project" value="InterPro"/>
</dbReference>
<keyword evidence="3 9" id="KW-1003">Cell membrane</keyword>
<dbReference type="FunFam" id="1.20.1640.10:FF:000004">
    <property type="entry name" value="Protein translocase subunit SecD"/>
    <property type="match status" value="1"/>
</dbReference>
<organism evidence="13 14">
    <name type="scientific">Rubripirellula tenax</name>
    <dbReference type="NCBI Taxonomy" id="2528015"/>
    <lineage>
        <taxon>Bacteria</taxon>
        <taxon>Pseudomonadati</taxon>
        <taxon>Planctomycetota</taxon>
        <taxon>Planctomycetia</taxon>
        <taxon>Pirellulales</taxon>
        <taxon>Pirellulaceae</taxon>
        <taxon>Rubripirellula</taxon>
    </lineage>
</organism>
<dbReference type="InterPro" id="IPR005665">
    <property type="entry name" value="SecF_bac"/>
</dbReference>
<dbReference type="PANTHER" id="PTHR30081">
    <property type="entry name" value="PROTEIN-EXPORT MEMBRANE PROTEIN SEC"/>
    <property type="match status" value="1"/>
</dbReference>
<dbReference type="Gene3D" id="1.20.1640.10">
    <property type="entry name" value="Multidrug efflux transporter AcrB transmembrane domain"/>
    <property type="match status" value="2"/>
</dbReference>
<comment type="similarity">
    <text evidence="9">Belongs to the SecD/SecF family. SecD subfamily.</text>
</comment>
<dbReference type="NCBIfam" id="TIGR00916">
    <property type="entry name" value="2A0604s01"/>
    <property type="match status" value="1"/>
</dbReference>
<comment type="subunit">
    <text evidence="9">Forms a complex with SecF. Part of the essential Sec protein translocation apparatus which comprises SecA, SecYEG and auxiliary proteins SecDF. Other proteins may also be involved.</text>
</comment>
<dbReference type="Proteomes" id="UP000318288">
    <property type="component" value="Unassembled WGS sequence"/>
</dbReference>
<dbReference type="PANTHER" id="PTHR30081:SF1">
    <property type="entry name" value="PROTEIN TRANSLOCASE SUBUNIT SECD"/>
    <property type="match status" value="1"/>
</dbReference>
<evidence type="ECO:0000256" key="4">
    <source>
        <dbReference type="ARBA" id="ARBA00022692"/>
    </source>
</evidence>
<dbReference type="InterPro" id="IPR005791">
    <property type="entry name" value="SecD"/>
</dbReference>
<feature type="transmembrane region" description="Helical" evidence="9">
    <location>
        <begin position="49"/>
        <end position="70"/>
    </location>
</feature>
<dbReference type="EMBL" id="SJPW01000001">
    <property type="protein sequence ID" value="TWU60428.1"/>
    <property type="molecule type" value="Genomic_DNA"/>
</dbReference>
<name>A0A5C6FG63_9BACT</name>
<feature type="transmembrane region" description="Helical" evidence="9">
    <location>
        <begin position="477"/>
        <end position="498"/>
    </location>
</feature>
<feature type="transmembrane region" description="Helical" evidence="9">
    <location>
        <begin position="612"/>
        <end position="630"/>
    </location>
</feature>
<dbReference type="Pfam" id="PF02355">
    <property type="entry name" value="SecD_SecF_C"/>
    <property type="match status" value="2"/>
</dbReference>
<evidence type="ECO:0000256" key="9">
    <source>
        <dbReference type="HAMAP-Rule" id="MF_01463"/>
    </source>
</evidence>
<accession>A0A5C6FG63</accession>